<dbReference type="InterPro" id="IPR036680">
    <property type="entry name" value="SPOR-like_sf"/>
</dbReference>
<evidence type="ECO:0000256" key="1">
    <source>
        <dbReference type="SAM" id="MobiDB-lite"/>
    </source>
</evidence>
<dbReference type="InterPro" id="IPR007730">
    <property type="entry name" value="SPOR-like_dom"/>
</dbReference>
<feature type="compositionally biased region" description="Basic and acidic residues" evidence="1">
    <location>
        <begin position="169"/>
        <end position="178"/>
    </location>
</feature>
<organism evidence="4 5">
    <name type="scientific">Alsobacter metallidurans</name>
    <dbReference type="NCBI Taxonomy" id="340221"/>
    <lineage>
        <taxon>Bacteria</taxon>
        <taxon>Pseudomonadati</taxon>
        <taxon>Pseudomonadota</taxon>
        <taxon>Alphaproteobacteria</taxon>
        <taxon>Hyphomicrobiales</taxon>
        <taxon>Alsobacteraceae</taxon>
        <taxon>Alsobacter</taxon>
    </lineage>
</organism>
<sequence length="513" mass="53962">MRVKAGVSMNELNRQQRPVIDLDELERQLREAAGPRNSAREEPLAAPPQRNDDPLAELARIVGQDDPFKSLWNGREGAGRVEPSMQAAPPPSAQSFDEQLAAYQTEGAYRGNLPYQLRQPAAHDADEQRWDARTAADERDAPATHNIYDERYAQAEAEPVYEPQGQLPPHHENFEEPPRKRSKIAMFAAVAAGLVVVGGGAYAWKGANSPLKMAGGAPPLIKAETGPSKIQPANPGGLEVPNQDRRIYDKAQAPEDLKTVKISGRTEQPLDVEQVTRRDIPAEAPATVAATTTTGGVSAPKPPAPASGLPQLGEPRRVKTVSVRPDGTIIDSEPVPTRVASLGAVAPTVAPSTPTSTGATPMPAARPKPVSPLTTATTSPAPRPRTIEEASAATTASVPAAPRPAPAAPRQQVASVQPATTPAATSSVAEPASGGYAVQLAAPQSEGEAKDAIAKLQKRFSDELSGMRPGVRKADVNGKTIYRVRVGGLSKDDATALCTKLQGAGGQCFVAKN</sequence>
<feature type="compositionally biased region" description="Low complexity" evidence="1">
    <location>
        <begin position="346"/>
        <end position="363"/>
    </location>
</feature>
<feature type="compositionally biased region" description="Low complexity" evidence="1">
    <location>
        <begin position="390"/>
        <end position="400"/>
    </location>
</feature>
<evidence type="ECO:0000313" key="4">
    <source>
        <dbReference type="EMBL" id="GGH22020.1"/>
    </source>
</evidence>
<keyword evidence="5" id="KW-1185">Reference proteome</keyword>
<accession>A0A917MIQ8</accession>
<reference evidence="4" key="2">
    <citation type="submission" date="2020-09" db="EMBL/GenBank/DDBJ databases">
        <authorList>
            <person name="Sun Q."/>
            <person name="Zhou Y."/>
        </authorList>
    </citation>
    <scope>NUCLEOTIDE SEQUENCE</scope>
    <source>
        <strain evidence="4">CGMCC 1.12214</strain>
    </source>
</reference>
<dbReference type="EMBL" id="BMES01000002">
    <property type="protein sequence ID" value="GGH22020.1"/>
    <property type="molecule type" value="Genomic_DNA"/>
</dbReference>
<feature type="region of interest" description="Disordered" evidence="1">
    <location>
        <begin position="346"/>
        <end position="432"/>
    </location>
</feature>
<feature type="compositionally biased region" description="Low complexity" evidence="1">
    <location>
        <begin position="371"/>
        <end position="380"/>
    </location>
</feature>
<feature type="compositionally biased region" description="Low complexity" evidence="1">
    <location>
        <begin position="282"/>
        <end position="297"/>
    </location>
</feature>
<keyword evidence="2" id="KW-0812">Transmembrane</keyword>
<feature type="transmembrane region" description="Helical" evidence="2">
    <location>
        <begin position="184"/>
        <end position="204"/>
    </location>
</feature>
<feature type="region of interest" description="Disordered" evidence="1">
    <location>
        <begin position="1"/>
        <end position="94"/>
    </location>
</feature>
<dbReference type="GO" id="GO:0042834">
    <property type="term" value="F:peptidoglycan binding"/>
    <property type="evidence" value="ECO:0007669"/>
    <property type="project" value="InterPro"/>
</dbReference>
<dbReference type="SUPFAM" id="SSF110997">
    <property type="entry name" value="Sporulation related repeat"/>
    <property type="match status" value="1"/>
</dbReference>
<feature type="region of interest" description="Disordered" evidence="1">
    <location>
        <begin position="220"/>
        <end position="243"/>
    </location>
</feature>
<comment type="caution">
    <text evidence="4">The sequence shown here is derived from an EMBL/GenBank/DDBJ whole genome shotgun (WGS) entry which is preliminary data.</text>
</comment>
<proteinExistence type="predicted"/>
<dbReference type="Gene3D" id="3.30.70.1070">
    <property type="entry name" value="Sporulation related repeat"/>
    <property type="match status" value="1"/>
</dbReference>
<evidence type="ECO:0000313" key="5">
    <source>
        <dbReference type="Proteomes" id="UP000603912"/>
    </source>
</evidence>
<dbReference type="AlphaFoldDB" id="A0A917MIQ8"/>
<gene>
    <name evidence="4" type="ORF">GCM10007036_26740</name>
</gene>
<evidence type="ECO:0000259" key="3">
    <source>
        <dbReference type="PROSITE" id="PS51724"/>
    </source>
</evidence>
<feature type="region of interest" description="Disordered" evidence="1">
    <location>
        <begin position="157"/>
        <end position="178"/>
    </location>
</feature>
<feature type="domain" description="SPOR" evidence="3">
    <location>
        <begin position="430"/>
        <end position="513"/>
    </location>
</feature>
<feature type="region of interest" description="Disordered" evidence="1">
    <location>
        <begin position="264"/>
        <end position="313"/>
    </location>
</feature>
<reference evidence="4" key="1">
    <citation type="journal article" date="2014" name="Int. J. Syst. Evol. Microbiol.">
        <title>Complete genome sequence of Corynebacterium casei LMG S-19264T (=DSM 44701T), isolated from a smear-ripened cheese.</title>
        <authorList>
            <consortium name="US DOE Joint Genome Institute (JGI-PGF)"/>
            <person name="Walter F."/>
            <person name="Albersmeier A."/>
            <person name="Kalinowski J."/>
            <person name="Ruckert C."/>
        </authorList>
    </citation>
    <scope>NUCLEOTIDE SEQUENCE</scope>
    <source>
        <strain evidence="4">CGMCC 1.12214</strain>
    </source>
</reference>
<protein>
    <recommendedName>
        <fullName evidence="3">SPOR domain-containing protein</fullName>
    </recommendedName>
</protein>
<name>A0A917MIQ8_9HYPH</name>
<dbReference type="Pfam" id="PF05036">
    <property type="entry name" value="SPOR"/>
    <property type="match status" value="1"/>
</dbReference>
<evidence type="ECO:0000256" key="2">
    <source>
        <dbReference type="SAM" id="Phobius"/>
    </source>
</evidence>
<dbReference type="Proteomes" id="UP000603912">
    <property type="component" value="Unassembled WGS sequence"/>
</dbReference>
<keyword evidence="2" id="KW-1133">Transmembrane helix</keyword>
<feature type="compositionally biased region" description="Low complexity" evidence="1">
    <location>
        <begin position="408"/>
        <end position="432"/>
    </location>
</feature>
<keyword evidence="2" id="KW-0472">Membrane</keyword>
<dbReference type="PROSITE" id="PS51724">
    <property type="entry name" value="SPOR"/>
    <property type="match status" value="1"/>
</dbReference>